<accession>A0A380FZK6</accession>
<keyword evidence="1" id="KW-0472">Membrane</keyword>
<dbReference type="AlphaFoldDB" id="A0A380FZK6"/>
<gene>
    <name evidence="2" type="ORF">NCTC13830_01151</name>
</gene>
<dbReference type="EMBL" id="UHDO01000001">
    <property type="protein sequence ID" value="SUM43707.1"/>
    <property type="molecule type" value="Genomic_DNA"/>
</dbReference>
<evidence type="ECO:0000256" key="1">
    <source>
        <dbReference type="SAM" id="Phobius"/>
    </source>
</evidence>
<sequence length="165" mass="19274">MVIILRIQNRWVVSIIFAILAFAVVIGLTIYKNEKTVDLTDVKINNIQLNQQFDKSNYIVNHHIKLDRYEFYNDKNHKNVTVKVKKKHNKVKGIVVVNDSKVDTNIGVHIGDHVDDAINYLGDNYRKDKVGKGYDAIIYVDKENHMKLSILYKNDIVKRIEFFSR</sequence>
<proteinExistence type="predicted"/>
<name>A0A380FZK6_9STAP</name>
<evidence type="ECO:0000313" key="3">
    <source>
        <dbReference type="Proteomes" id="UP000254047"/>
    </source>
</evidence>
<protein>
    <submittedName>
        <fullName evidence="2">Membrane protein</fullName>
    </submittedName>
</protein>
<keyword evidence="1" id="KW-0812">Transmembrane</keyword>
<organism evidence="2 3">
    <name type="scientific">Staphylococcus petrasii</name>
    <dbReference type="NCBI Taxonomy" id="1276936"/>
    <lineage>
        <taxon>Bacteria</taxon>
        <taxon>Bacillati</taxon>
        <taxon>Bacillota</taxon>
        <taxon>Bacilli</taxon>
        <taxon>Bacillales</taxon>
        <taxon>Staphylococcaceae</taxon>
        <taxon>Staphylococcus</taxon>
    </lineage>
</organism>
<reference evidence="2 3" key="1">
    <citation type="submission" date="2018-06" db="EMBL/GenBank/DDBJ databases">
        <authorList>
            <consortium name="Pathogen Informatics"/>
            <person name="Doyle S."/>
        </authorList>
    </citation>
    <scope>NUCLEOTIDE SEQUENCE [LARGE SCALE GENOMIC DNA]</scope>
    <source>
        <strain evidence="2 3">NCTC13830</strain>
    </source>
</reference>
<evidence type="ECO:0000313" key="2">
    <source>
        <dbReference type="EMBL" id="SUM43707.1"/>
    </source>
</evidence>
<keyword evidence="1" id="KW-1133">Transmembrane helix</keyword>
<feature type="transmembrane region" description="Helical" evidence="1">
    <location>
        <begin position="12"/>
        <end position="31"/>
    </location>
</feature>
<dbReference type="Proteomes" id="UP000254047">
    <property type="component" value="Unassembled WGS sequence"/>
</dbReference>